<keyword evidence="2" id="KW-1185">Reference proteome</keyword>
<reference evidence="1" key="1">
    <citation type="submission" date="2022-07" db="EMBL/GenBank/DDBJ databases">
        <authorList>
            <person name="Macas J."/>
            <person name="Novak P."/>
            <person name="Neumann P."/>
        </authorList>
    </citation>
    <scope>NUCLEOTIDE SEQUENCE</scope>
</reference>
<comment type="caution">
    <text evidence="1">The sequence shown here is derived from an EMBL/GenBank/DDBJ whole genome shotgun (WGS) entry which is preliminary data.</text>
</comment>
<evidence type="ECO:0000313" key="2">
    <source>
        <dbReference type="Proteomes" id="UP001152484"/>
    </source>
</evidence>
<dbReference type="AlphaFoldDB" id="A0A9P0ZR97"/>
<proteinExistence type="predicted"/>
<protein>
    <recommendedName>
        <fullName evidence="3">DUF1985 domain-containing protein</fullName>
    </recommendedName>
</protein>
<evidence type="ECO:0008006" key="3">
    <source>
        <dbReference type="Google" id="ProtNLM"/>
    </source>
</evidence>
<gene>
    <name evidence="1" type="ORF">CEURO_LOCUS18518</name>
</gene>
<dbReference type="PANTHER" id="PTHR48449">
    <property type="entry name" value="DUF1985 DOMAIN-CONTAINING PROTEIN"/>
    <property type="match status" value="1"/>
</dbReference>
<dbReference type="OrthoDB" id="1194650at2759"/>
<name>A0A9P0ZR97_CUSEU</name>
<dbReference type="EMBL" id="CAMAPE010000053">
    <property type="protein sequence ID" value="CAH9109662.1"/>
    <property type="molecule type" value="Genomic_DNA"/>
</dbReference>
<evidence type="ECO:0000313" key="1">
    <source>
        <dbReference type="EMBL" id="CAH9109662.1"/>
    </source>
</evidence>
<organism evidence="1 2">
    <name type="scientific">Cuscuta europaea</name>
    <name type="common">European dodder</name>
    <dbReference type="NCBI Taxonomy" id="41803"/>
    <lineage>
        <taxon>Eukaryota</taxon>
        <taxon>Viridiplantae</taxon>
        <taxon>Streptophyta</taxon>
        <taxon>Embryophyta</taxon>
        <taxon>Tracheophyta</taxon>
        <taxon>Spermatophyta</taxon>
        <taxon>Magnoliopsida</taxon>
        <taxon>eudicotyledons</taxon>
        <taxon>Gunneridae</taxon>
        <taxon>Pentapetalae</taxon>
        <taxon>asterids</taxon>
        <taxon>lamiids</taxon>
        <taxon>Solanales</taxon>
        <taxon>Convolvulaceae</taxon>
        <taxon>Cuscuteae</taxon>
        <taxon>Cuscuta</taxon>
        <taxon>Cuscuta subgen. Cuscuta</taxon>
    </lineage>
</organism>
<sequence>MYINMVDDRDLVKQYPWGDEMWRDLLEKVPKWTQNIIKATKDRFTFRGFVFALQIWAFESFPALRLANVCTVEEGRRSMWPRLLKWSVPKKTNIATLADAIFQNEEFEYQPMKPTEEELKILEIQELYRKKAVKLPKGGNLTLKHHLSKEETGFAIHALEKAIS</sequence>
<dbReference type="PANTHER" id="PTHR48449:SF1">
    <property type="entry name" value="DUF1985 DOMAIN-CONTAINING PROTEIN"/>
    <property type="match status" value="1"/>
</dbReference>
<accession>A0A9P0ZR97</accession>
<dbReference type="Proteomes" id="UP001152484">
    <property type="component" value="Unassembled WGS sequence"/>
</dbReference>
<feature type="non-terminal residue" evidence="1">
    <location>
        <position position="164"/>
    </location>
</feature>